<dbReference type="SMART" id="SM01043">
    <property type="entry name" value="BTAD"/>
    <property type="match status" value="1"/>
</dbReference>
<feature type="region of interest" description="Disordered" evidence="6">
    <location>
        <begin position="251"/>
        <end position="303"/>
    </location>
</feature>
<organism evidence="8 9">
    <name type="scientific">Streptomonospora nanhaiensis</name>
    <dbReference type="NCBI Taxonomy" id="1323731"/>
    <lineage>
        <taxon>Bacteria</taxon>
        <taxon>Bacillati</taxon>
        <taxon>Actinomycetota</taxon>
        <taxon>Actinomycetes</taxon>
        <taxon>Streptosporangiales</taxon>
        <taxon>Nocardiopsidaceae</taxon>
        <taxon>Streptomonospora</taxon>
    </lineage>
</organism>
<dbReference type="InterPro" id="IPR036388">
    <property type="entry name" value="WH-like_DNA-bd_sf"/>
</dbReference>
<accession>A0A853BUN7</accession>
<comment type="similarity">
    <text evidence="1">Belongs to the AfsR/DnrI/RedD regulatory family.</text>
</comment>
<keyword evidence="9" id="KW-1185">Reference proteome</keyword>
<evidence type="ECO:0000259" key="7">
    <source>
        <dbReference type="PROSITE" id="PS51755"/>
    </source>
</evidence>
<proteinExistence type="inferred from homology"/>
<dbReference type="InterPro" id="IPR019734">
    <property type="entry name" value="TPR_rpt"/>
</dbReference>
<dbReference type="SMART" id="SM00862">
    <property type="entry name" value="Trans_reg_C"/>
    <property type="match status" value="1"/>
</dbReference>
<dbReference type="InterPro" id="IPR001867">
    <property type="entry name" value="OmpR/PhoB-type_DNA-bd"/>
</dbReference>
<dbReference type="InterPro" id="IPR002182">
    <property type="entry name" value="NB-ARC"/>
</dbReference>
<evidence type="ECO:0000256" key="1">
    <source>
        <dbReference type="ARBA" id="ARBA00005820"/>
    </source>
</evidence>
<dbReference type="PANTHER" id="PTHR35807:SF1">
    <property type="entry name" value="TRANSCRIPTIONAL REGULATOR REDD"/>
    <property type="match status" value="1"/>
</dbReference>
<dbReference type="Pfam" id="PF00486">
    <property type="entry name" value="Trans_reg_C"/>
    <property type="match status" value="1"/>
</dbReference>
<dbReference type="InterPro" id="IPR011990">
    <property type="entry name" value="TPR-like_helical_dom_sf"/>
</dbReference>
<dbReference type="GO" id="GO:0006355">
    <property type="term" value="P:regulation of DNA-templated transcription"/>
    <property type="evidence" value="ECO:0007669"/>
    <property type="project" value="InterPro"/>
</dbReference>
<dbReference type="CDD" id="cd15831">
    <property type="entry name" value="BTAD"/>
    <property type="match status" value="1"/>
</dbReference>
<evidence type="ECO:0000256" key="4">
    <source>
        <dbReference type="ARBA" id="ARBA00023163"/>
    </source>
</evidence>
<dbReference type="InterPro" id="IPR027417">
    <property type="entry name" value="P-loop_NTPase"/>
</dbReference>
<dbReference type="SMART" id="SM00028">
    <property type="entry name" value="TPR"/>
    <property type="match status" value="7"/>
</dbReference>
<dbReference type="SUPFAM" id="SSF46894">
    <property type="entry name" value="C-terminal effector domain of the bipartite response regulators"/>
    <property type="match status" value="1"/>
</dbReference>
<protein>
    <submittedName>
        <fullName evidence="8">DNA-binding SARP family transcriptional activator/tetratricopeptide (TPR) repeat protein</fullName>
    </submittedName>
</protein>
<comment type="caution">
    <text evidence="8">The sequence shown here is derived from an EMBL/GenBank/DDBJ whole genome shotgun (WGS) entry which is preliminary data.</text>
</comment>
<dbReference type="Gene3D" id="1.10.10.10">
    <property type="entry name" value="Winged helix-like DNA-binding domain superfamily/Winged helix DNA-binding domain"/>
    <property type="match status" value="1"/>
</dbReference>
<dbReference type="Pfam" id="PF00931">
    <property type="entry name" value="NB-ARC"/>
    <property type="match status" value="1"/>
</dbReference>
<feature type="region of interest" description="Disordered" evidence="6">
    <location>
        <begin position="664"/>
        <end position="683"/>
    </location>
</feature>
<dbReference type="Gene3D" id="3.40.50.300">
    <property type="entry name" value="P-loop containing nucleotide triphosphate hydrolases"/>
    <property type="match status" value="1"/>
</dbReference>
<evidence type="ECO:0000256" key="3">
    <source>
        <dbReference type="ARBA" id="ARBA00023125"/>
    </source>
</evidence>
<evidence type="ECO:0000313" key="8">
    <source>
        <dbReference type="EMBL" id="NYI98227.1"/>
    </source>
</evidence>
<keyword evidence="2" id="KW-0805">Transcription regulation</keyword>
<dbReference type="GO" id="GO:0043531">
    <property type="term" value="F:ADP binding"/>
    <property type="evidence" value="ECO:0007669"/>
    <property type="project" value="InterPro"/>
</dbReference>
<dbReference type="InterPro" id="IPR051677">
    <property type="entry name" value="AfsR-DnrI-RedD_regulator"/>
</dbReference>
<keyword evidence="4" id="KW-0804">Transcription</keyword>
<feature type="DNA-binding region" description="OmpR/PhoB-type" evidence="5">
    <location>
        <begin position="1"/>
        <end position="96"/>
    </location>
</feature>
<reference evidence="8 9" key="1">
    <citation type="submission" date="2020-07" db="EMBL/GenBank/DDBJ databases">
        <title>Sequencing the genomes of 1000 actinobacteria strains.</title>
        <authorList>
            <person name="Klenk H.-P."/>
        </authorList>
    </citation>
    <scope>NUCLEOTIDE SEQUENCE [LARGE SCALE GENOMIC DNA]</scope>
    <source>
        <strain evidence="8 9">DSM 45927</strain>
    </source>
</reference>
<evidence type="ECO:0000256" key="2">
    <source>
        <dbReference type="ARBA" id="ARBA00023015"/>
    </source>
</evidence>
<dbReference type="PRINTS" id="PR00364">
    <property type="entry name" value="DISEASERSIST"/>
</dbReference>
<sequence length="1100" mass="118931">MEIRLLGPSVRIMVDGESVDAGTPKERSILANLALEPGKVVPTQLIIDRVWGDTPTPRVRSSLYAYITRLRGRLAAAGAGSGVGLRSRSQGYLLEIAKEAVDWHRAELLRVRARALADSGDHRAAVVLLSEALDLWEGHPLAEISGAWAEGVRTNMLKSWSLLVQRWAESSMRIGHFDDVVTRVSEAAAADPVNERLAAVLMEALAGSGRHAEALEVHARLRADLADRLGIDPGPDTQAVFERILRGGAERRPEAGRRIGPADTAASGCGPDQANLAGMPQAGAPEPAPLGPEPTGQASDGLPRLLIHDNLPRDTANFTARTAELAEIVARVRGRPDTTTAIVIHGMAGRGKTTLAVRAAHAVRAEFHTRLFLDLCGHADSQPPLKPEQGIYKLLLTVGVPAEEIPSEPEARAALWTSRLAGRRTLLVLDDAIEPQIGPLLPGLPGCTVLVTSRRRLAEVDGVHHLELAPLDRNDSALMFSRTAGLDLGADSAVDGAVQRITAACEGLPLAIRVAGGRLRRHPGWTPRYLADRIERNGLAEIRSMSHDIAGVFATSYQALSEETRRGFLLLGGLHPSDAFSVPAAAAALGDTSETFTAAEAAIEELLDTHLIEETGPERYRMHALLREFARDRAAEEMTPEERREALLRIIDFYWAAADSADRTVHPGRRRPAPPPSRPSRLPEFGGALAARHWYETEYPVLEAVMACARECEFSDQPELRERAAHLPLCLGGLFGSDGPWESAERHLSAALELWMERGDGSGAAIAAFELSRVQRRSNLAAAAESVETALAEWRGAGDALGEAEALDLRGMLSREAGRNAAALRDHEAALTLYTRVGDERGRAQALSNIGVCQASLGDSAAAESAFSEARRLWQAVGDKHALGDVIANMAGVQFDRGYYRHAQRQCRKSLRLFQDLGDRRRSAVVLYNVGDIALYRDRNEEALDCFLTARRLLWEVGDEQKAAGACSGIGKALLALGRPNEAEDVLTQALALEVTKAVPVVQSQLMLALGDVSMALQRLDDAWTQYRSARALAGNGASAADERMADDRLGDLCARLGRPDEARSHWRRALALAERAETPQKEAIRIKIELLGHSSCFVA</sequence>
<dbReference type="Pfam" id="PF03704">
    <property type="entry name" value="BTAD"/>
    <property type="match status" value="1"/>
</dbReference>
<dbReference type="InterPro" id="IPR005158">
    <property type="entry name" value="BTAD"/>
</dbReference>
<dbReference type="Pfam" id="PF13424">
    <property type="entry name" value="TPR_12"/>
    <property type="match status" value="1"/>
</dbReference>
<dbReference type="RefSeq" id="WP_179769419.1">
    <property type="nucleotide sequence ID" value="NZ_JACCFO010000001.1"/>
</dbReference>
<dbReference type="GO" id="GO:0003677">
    <property type="term" value="F:DNA binding"/>
    <property type="evidence" value="ECO:0007669"/>
    <property type="project" value="UniProtKB-UniRule"/>
</dbReference>
<dbReference type="GO" id="GO:0000160">
    <property type="term" value="P:phosphorelay signal transduction system"/>
    <property type="evidence" value="ECO:0007669"/>
    <property type="project" value="InterPro"/>
</dbReference>
<dbReference type="PANTHER" id="PTHR35807">
    <property type="entry name" value="TRANSCRIPTIONAL REGULATOR REDD-RELATED"/>
    <property type="match status" value="1"/>
</dbReference>
<dbReference type="Gene3D" id="1.25.40.10">
    <property type="entry name" value="Tetratricopeptide repeat domain"/>
    <property type="match status" value="3"/>
</dbReference>
<evidence type="ECO:0000313" key="9">
    <source>
        <dbReference type="Proteomes" id="UP000575985"/>
    </source>
</evidence>
<feature type="domain" description="OmpR/PhoB-type" evidence="7">
    <location>
        <begin position="1"/>
        <end position="96"/>
    </location>
</feature>
<dbReference type="SUPFAM" id="SSF48452">
    <property type="entry name" value="TPR-like"/>
    <property type="match status" value="3"/>
</dbReference>
<evidence type="ECO:0000256" key="6">
    <source>
        <dbReference type="SAM" id="MobiDB-lite"/>
    </source>
</evidence>
<dbReference type="InterPro" id="IPR016032">
    <property type="entry name" value="Sig_transdc_resp-reg_C-effctor"/>
</dbReference>
<dbReference type="EMBL" id="JACCFO010000001">
    <property type="protein sequence ID" value="NYI98227.1"/>
    <property type="molecule type" value="Genomic_DNA"/>
</dbReference>
<name>A0A853BUN7_9ACTN</name>
<dbReference type="SUPFAM" id="SSF52540">
    <property type="entry name" value="P-loop containing nucleoside triphosphate hydrolases"/>
    <property type="match status" value="1"/>
</dbReference>
<keyword evidence="3 5" id="KW-0238">DNA-binding</keyword>
<dbReference type="AlphaFoldDB" id="A0A853BUN7"/>
<dbReference type="PROSITE" id="PS51755">
    <property type="entry name" value="OMPR_PHOB"/>
    <property type="match status" value="1"/>
</dbReference>
<dbReference type="Proteomes" id="UP000575985">
    <property type="component" value="Unassembled WGS sequence"/>
</dbReference>
<gene>
    <name evidence="8" type="ORF">HNR12_004504</name>
</gene>
<evidence type="ECO:0000256" key="5">
    <source>
        <dbReference type="PROSITE-ProRule" id="PRU01091"/>
    </source>
</evidence>